<dbReference type="Gene3D" id="2.60.120.330">
    <property type="entry name" value="B-lactam Antibiotic, Isopenicillin N Synthase, Chain"/>
    <property type="match status" value="1"/>
</dbReference>
<dbReference type="EMBL" id="CAADRP010001796">
    <property type="protein sequence ID" value="VFU52575.1"/>
    <property type="molecule type" value="Genomic_DNA"/>
</dbReference>
<name>A0A6N2MG10_SALVM</name>
<evidence type="ECO:0000313" key="2">
    <source>
        <dbReference type="EMBL" id="VFU52575.1"/>
    </source>
</evidence>
<dbReference type="AlphaFoldDB" id="A0A6N2MG10"/>
<feature type="compositionally biased region" description="Basic and acidic residues" evidence="1">
    <location>
        <begin position="10"/>
        <end position="24"/>
    </location>
</feature>
<gene>
    <name evidence="2" type="ORF">SVIM_LOCUS361786</name>
</gene>
<protein>
    <recommendedName>
        <fullName evidence="3">Isopenicillin N synthase-like Fe(2+) 2OG dioxygenase domain-containing protein</fullName>
    </recommendedName>
</protein>
<organism evidence="2">
    <name type="scientific">Salix viminalis</name>
    <name type="common">Common osier</name>
    <name type="synonym">Basket willow</name>
    <dbReference type="NCBI Taxonomy" id="40686"/>
    <lineage>
        <taxon>Eukaryota</taxon>
        <taxon>Viridiplantae</taxon>
        <taxon>Streptophyta</taxon>
        <taxon>Embryophyta</taxon>
        <taxon>Tracheophyta</taxon>
        <taxon>Spermatophyta</taxon>
        <taxon>Magnoliopsida</taxon>
        <taxon>eudicotyledons</taxon>
        <taxon>Gunneridae</taxon>
        <taxon>Pentapetalae</taxon>
        <taxon>rosids</taxon>
        <taxon>fabids</taxon>
        <taxon>Malpighiales</taxon>
        <taxon>Salicaceae</taxon>
        <taxon>Saliceae</taxon>
        <taxon>Salix</taxon>
    </lineage>
</organism>
<dbReference type="SUPFAM" id="SSF51197">
    <property type="entry name" value="Clavaminate synthase-like"/>
    <property type="match status" value="1"/>
</dbReference>
<sequence length="66" mass="7340">MHASSNDVYRSTEHRAVAPQEVERFSLPASTVPSSDDTTEIRIRSGLKHSKYKNPEDRIVLVVSSG</sequence>
<accession>A0A6N2MG10</accession>
<reference evidence="2" key="1">
    <citation type="submission" date="2019-03" db="EMBL/GenBank/DDBJ databases">
        <authorList>
            <person name="Mank J."/>
            <person name="Almeida P."/>
        </authorList>
    </citation>
    <scope>NUCLEOTIDE SEQUENCE</scope>
    <source>
        <strain evidence="2">78183</strain>
    </source>
</reference>
<evidence type="ECO:0008006" key="3">
    <source>
        <dbReference type="Google" id="ProtNLM"/>
    </source>
</evidence>
<feature type="region of interest" description="Disordered" evidence="1">
    <location>
        <begin position="1"/>
        <end position="40"/>
    </location>
</feature>
<evidence type="ECO:0000256" key="1">
    <source>
        <dbReference type="SAM" id="MobiDB-lite"/>
    </source>
</evidence>
<dbReference type="InterPro" id="IPR027443">
    <property type="entry name" value="IPNS-like_sf"/>
</dbReference>
<proteinExistence type="predicted"/>